<dbReference type="Pfam" id="PF00334">
    <property type="entry name" value="NDK"/>
    <property type="match status" value="1"/>
</dbReference>
<feature type="binding site" evidence="8">
    <location>
        <position position="58"/>
    </location>
    <ligand>
        <name>ATP</name>
        <dbReference type="ChEBI" id="CHEBI:30616"/>
    </ligand>
</feature>
<dbReference type="SMART" id="SM00562">
    <property type="entry name" value="NDK"/>
    <property type="match status" value="1"/>
</dbReference>
<evidence type="ECO:0000256" key="2">
    <source>
        <dbReference type="ARBA" id="ARBA00008142"/>
    </source>
</evidence>
<feature type="active site" description="Pros-phosphohistidine intermediate" evidence="8">
    <location>
        <position position="121"/>
    </location>
</feature>
<dbReference type="PROSITE" id="PS51374">
    <property type="entry name" value="NDPK_LIKE"/>
    <property type="match status" value="1"/>
</dbReference>
<evidence type="ECO:0000259" key="11">
    <source>
        <dbReference type="SMART" id="SM00562"/>
    </source>
</evidence>
<gene>
    <name evidence="12" type="ORF">C4K46_00270</name>
</gene>
<dbReference type="Proteomes" id="UP001519296">
    <property type="component" value="Unassembled WGS sequence"/>
</dbReference>
<evidence type="ECO:0000256" key="4">
    <source>
        <dbReference type="ARBA" id="ARBA00022741"/>
    </source>
</evidence>
<feature type="domain" description="Nucleoside diphosphate kinase-like" evidence="11">
    <location>
        <begin position="1"/>
        <end position="140"/>
    </location>
</feature>
<accession>A0ABS5B125</accession>
<keyword evidence="4 10" id="KW-0547">Nucleotide-binding</keyword>
<comment type="catalytic activity">
    <reaction evidence="10">
        <text>a 2'-deoxyribonucleoside 5'-diphosphate + ATP = a 2'-deoxyribonucleoside 5'-triphosphate + ADP</text>
        <dbReference type="Rhea" id="RHEA:44640"/>
        <dbReference type="ChEBI" id="CHEBI:30616"/>
        <dbReference type="ChEBI" id="CHEBI:61560"/>
        <dbReference type="ChEBI" id="CHEBI:73316"/>
        <dbReference type="ChEBI" id="CHEBI:456216"/>
        <dbReference type="EC" id="2.7.4.6"/>
    </reaction>
</comment>
<dbReference type="EC" id="2.7.4.6" evidence="10"/>
<evidence type="ECO:0000256" key="5">
    <source>
        <dbReference type="ARBA" id="ARBA00022777"/>
    </source>
</evidence>
<dbReference type="PANTHER" id="PTHR11349">
    <property type="entry name" value="NUCLEOSIDE DIPHOSPHATE KINASE"/>
    <property type="match status" value="1"/>
</dbReference>
<dbReference type="InterPro" id="IPR034907">
    <property type="entry name" value="NDK-like_dom"/>
</dbReference>
<organism evidence="12 13">
    <name type="scientific">Streptococcus oricebi</name>
    <dbReference type="NCBI Taxonomy" id="1547447"/>
    <lineage>
        <taxon>Bacteria</taxon>
        <taxon>Bacillati</taxon>
        <taxon>Bacillota</taxon>
        <taxon>Bacilli</taxon>
        <taxon>Lactobacillales</taxon>
        <taxon>Streptococcaceae</taxon>
        <taxon>Streptococcus</taxon>
    </lineage>
</organism>
<dbReference type="CDD" id="cd04413">
    <property type="entry name" value="NDPk_I"/>
    <property type="match status" value="1"/>
</dbReference>
<keyword evidence="6 10" id="KW-0067">ATP-binding</keyword>
<dbReference type="EMBL" id="PRDG01000001">
    <property type="protein sequence ID" value="MBP2622371.1"/>
    <property type="molecule type" value="Genomic_DNA"/>
</dbReference>
<dbReference type="PROSITE" id="PS00469">
    <property type="entry name" value="NDPK"/>
    <property type="match status" value="1"/>
</dbReference>
<feature type="binding site" evidence="8">
    <location>
        <position position="103"/>
    </location>
    <ligand>
        <name>ATP</name>
        <dbReference type="ChEBI" id="CHEBI:30616"/>
    </ligand>
</feature>
<feature type="binding site" evidence="8">
    <location>
        <position position="118"/>
    </location>
    <ligand>
        <name>ATP</name>
        <dbReference type="ChEBI" id="CHEBI:30616"/>
    </ligand>
</feature>
<keyword evidence="13" id="KW-1185">Reference proteome</keyword>
<evidence type="ECO:0000256" key="10">
    <source>
        <dbReference type="RuleBase" id="RU004013"/>
    </source>
</evidence>
<dbReference type="SUPFAM" id="SSF54919">
    <property type="entry name" value="Nucleoside diphosphate kinase, NDK"/>
    <property type="match status" value="1"/>
</dbReference>
<dbReference type="NCBIfam" id="NF001908">
    <property type="entry name" value="PRK00668.1"/>
    <property type="match status" value="1"/>
</dbReference>
<feature type="binding site" evidence="8">
    <location>
        <position position="86"/>
    </location>
    <ligand>
        <name>ATP</name>
        <dbReference type="ChEBI" id="CHEBI:30616"/>
    </ligand>
</feature>
<dbReference type="GO" id="GO:0016301">
    <property type="term" value="F:kinase activity"/>
    <property type="evidence" value="ECO:0007669"/>
    <property type="project" value="UniProtKB-KW"/>
</dbReference>
<evidence type="ECO:0000313" key="13">
    <source>
        <dbReference type="Proteomes" id="UP001519296"/>
    </source>
</evidence>
<comment type="cofactor">
    <cofactor evidence="1">
        <name>Mg(2+)</name>
        <dbReference type="ChEBI" id="CHEBI:18420"/>
    </cofactor>
</comment>
<dbReference type="InterPro" id="IPR023005">
    <property type="entry name" value="Nucleoside_diP_kinase_AS"/>
</dbReference>
<evidence type="ECO:0000256" key="6">
    <source>
        <dbReference type="ARBA" id="ARBA00022840"/>
    </source>
</evidence>
<keyword evidence="3 10" id="KW-0808">Transferase</keyword>
<feature type="binding site" evidence="8">
    <location>
        <position position="92"/>
    </location>
    <ligand>
        <name>ATP</name>
        <dbReference type="ChEBI" id="CHEBI:30616"/>
    </ligand>
</feature>
<evidence type="ECO:0000313" key="12">
    <source>
        <dbReference type="EMBL" id="MBP2622371.1"/>
    </source>
</evidence>
<dbReference type="InterPro" id="IPR036850">
    <property type="entry name" value="NDK-like_dom_sf"/>
</dbReference>
<evidence type="ECO:0000256" key="9">
    <source>
        <dbReference type="RuleBase" id="RU004011"/>
    </source>
</evidence>
<comment type="caution">
    <text evidence="12">The sequence shown here is derived from an EMBL/GenBank/DDBJ whole genome shotgun (WGS) entry which is preliminary data.</text>
</comment>
<dbReference type="Gene3D" id="3.30.70.141">
    <property type="entry name" value="Nucleoside diphosphate kinase-like domain"/>
    <property type="match status" value="1"/>
</dbReference>
<feature type="binding site" evidence="8">
    <location>
        <position position="9"/>
    </location>
    <ligand>
        <name>ATP</name>
        <dbReference type="ChEBI" id="CHEBI:30616"/>
    </ligand>
</feature>
<evidence type="ECO:0000256" key="7">
    <source>
        <dbReference type="ARBA" id="ARBA00023080"/>
    </source>
</evidence>
<proteinExistence type="inferred from homology"/>
<keyword evidence="7" id="KW-0546">Nucleotide metabolism</keyword>
<evidence type="ECO:0000256" key="3">
    <source>
        <dbReference type="ARBA" id="ARBA00022679"/>
    </source>
</evidence>
<evidence type="ECO:0000256" key="1">
    <source>
        <dbReference type="ARBA" id="ARBA00001946"/>
    </source>
</evidence>
<sequence length="140" mass="15568">MEKTFFIIKPDGVKRGLVGQVLQRIEQRGFQLEKLELRPAPSSELVDQHYEALVDKAFYPLIRDFMTSGPIVVGVISGPQVISCWRKMMGATRPEEALPGTIRGDFAQAPQGDETIQNIVHGSDSPESAAREIALWFGEK</sequence>
<dbReference type="InterPro" id="IPR001564">
    <property type="entry name" value="Nucleoside_diP_kinase"/>
</dbReference>
<dbReference type="RefSeq" id="WP_209627081.1">
    <property type="nucleotide sequence ID" value="NZ_PRDG01000001.1"/>
</dbReference>
<name>A0ABS5B125_9STRE</name>
<dbReference type="PRINTS" id="PR01243">
    <property type="entry name" value="NUCDPKINASE"/>
</dbReference>
<reference evidence="12 13" key="1">
    <citation type="submission" date="2018-02" db="EMBL/GenBank/DDBJ databases">
        <title>Draft genome sequence of Streptococcus oricebi CCUG 70868T type strain.</title>
        <authorList>
            <person name="Mendez V."/>
            <person name="Salva-Serra F."/>
            <person name="Jaen-Luchoro D."/>
            <person name="Gonzales-Siles L."/>
            <person name="Karlsson R."/>
            <person name="Engstrom-Jakobsson H."/>
            <person name="Busquets A."/>
            <person name="Gomila M."/>
            <person name="Pineiro-Iglesias B."/>
            <person name="Bennasar-Figueras A."/>
            <person name="Seeger M."/>
            <person name="Moore E."/>
        </authorList>
    </citation>
    <scope>NUCLEOTIDE SEQUENCE [LARGE SCALE GENOMIC DNA]</scope>
    <source>
        <strain evidence="12 13">CCUG 70868</strain>
    </source>
</reference>
<keyword evidence="5 10" id="KW-0418">Kinase</keyword>
<protein>
    <recommendedName>
        <fullName evidence="10">Nucleoside diphosphate kinase</fullName>
        <ecNumber evidence="10">2.7.4.6</ecNumber>
    </recommendedName>
</protein>
<evidence type="ECO:0000256" key="8">
    <source>
        <dbReference type="PROSITE-ProRule" id="PRU00706"/>
    </source>
</evidence>
<comment type="similarity">
    <text evidence="2 8 9">Belongs to the NDK family.</text>
</comment>